<reference evidence="3 4" key="1">
    <citation type="journal article" date="2019" name="Emerg. Microbes Infect.">
        <title>Comprehensive subspecies identification of 175 nontuberculous mycobacteria species based on 7547 genomic profiles.</title>
        <authorList>
            <person name="Matsumoto Y."/>
            <person name="Kinjo T."/>
            <person name="Motooka D."/>
            <person name="Nabeya D."/>
            <person name="Jung N."/>
            <person name="Uechi K."/>
            <person name="Horii T."/>
            <person name="Iida T."/>
            <person name="Fujita J."/>
            <person name="Nakamura S."/>
        </authorList>
    </citation>
    <scope>NUCLEOTIDE SEQUENCE [LARGE SCALE GENOMIC DNA]</scope>
    <source>
        <strain evidence="3 4">JCM 6367</strain>
    </source>
</reference>
<sequence>MRALAPLIDRDRILGGFHTPDDGLAKALRAAEAQALRARARGATFRPHTEVLGILDDGRRVTGVRTAEGVLDADVVVCAAGFWGAHLARQVGLTLPLVPMAHQYARTGQISARRTQHRTRRGRPADPASPGPGPVLPGARRPSRYRLLQPSADAGRHGHPVRRHRG</sequence>
<evidence type="ECO:0000313" key="3">
    <source>
        <dbReference type="EMBL" id="BBY76854.1"/>
    </source>
</evidence>
<feature type="domain" description="FAD dependent oxidoreductase" evidence="2">
    <location>
        <begin position="2"/>
        <end position="114"/>
    </location>
</feature>
<dbReference type="Gene3D" id="3.30.9.10">
    <property type="entry name" value="D-Amino Acid Oxidase, subunit A, domain 2"/>
    <property type="match status" value="1"/>
</dbReference>
<feature type="compositionally biased region" description="Basic residues" evidence="1">
    <location>
        <begin position="157"/>
        <end position="166"/>
    </location>
</feature>
<dbReference type="SUPFAM" id="SSF51905">
    <property type="entry name" value="FAD/NAD(P)-binding domain"/>
    <property type="match status" value="1"/>
</dbReference>
<dbReference type="InterPro" id="IPR006076">
    <property type="entry name" value="FAD-dep_OxRdtase"/>
</dbReference>
<organism evidence="3 4">
    <name type="scientific">Mycolicibacterium parafortuitum</name>
    <name type="common">Mycobacterium parafortuitum</name>
    <dbReference type="NCBI Taxonomy" id="39692"/>
    <lineage>
        <taxon>Bacteria</taxon>
        <taxon>Bacillati</taxon>
        <taxon>Actinomycetota</taxon>
        <taxon>Actinomycetes</taxon>
        <taxon>Mycobacteriales</taxon>
        <taxon>Mycobacteriaceae</taxon>
        <taxon>Mycolicibacterium</taxon>
    </lineage>
</organism>
<name>A0A7I7U643_MYCPF</name>
<feature type="region of interest" description="Disordered" evidence="1">
    <location>
        <begin position="107"/>
        <end position="166"/>
    </location>
</feature>
<evidence type="ECO:0000256" key="1">
    <source>
        <dbReference type="SAM" id="MobiDB-lite"/>
    </source>
</evidence>
<dbReference type="InterPro" id="IPR036188">
    <property type="entry name" value="FAD/NAD-bd_sf"/>
</dbReference>
<dbReference type="EMBL" id="AP022598">
    <property type="protein sequence ID" value="BBY76854.1"/>
    <property type="molecule type" value="Genomic_DNA"/>
</dbReference>
<gene>
    <name evidence="3" type="ORF">MPRF_37530</name>
</gene>
<dbReference type="PANTHER" id="PTHR13847:SF181">
    <property type="entry name" value="TRANSFERASE CAF17, MITOCHONDRIAL-RELATED"/>
    <property type="match status" value="1"/>
</dbReference>
<dbReference type="AlphaFoldDB" id="A0A7I7U643"/>
<proteinExistence type="predicted"/>
<protein>
    <recommendedName>
        <fullName evidence="2">FAD dependent oxidoreductase domain-containing protein</fullName>
    </recommendedName>
</protein>
<evidence type="ECO:0000259" key="2">
    <source>
        <dbReference type="Pfam" id="PF01266"/>
    </source>
</evidence>
<dbReference type="PANTHER" id="PTHR13847">
    <property type="entry name" value="SARCOSINE DEHYDROGENASE-RELATED"/>
    <property type="match status" value="1"/>
</dbReference>
<dbReference type="Proteomes" id="UP000466554">
    <property type="component" value="Chromosome"/>
</dbReference>
<dbReference type="GO" id="GO:0005737">
    <property type="term" value="C:cytoplasm"/>
    <property type="evidence" value="ECO:0007669"/>
    <property type="project" value="TreeGrafter"/>
</dbReference>
<dbReference type="Pfam" id="PF01266">
    <property type="entry name" value="DAO"/>
    <property type="match status" value="1"/>
</dbReference>
<dbReference type="Gene3D" id="3.50.50.60">
    <property type="entry name" value="FAD/NAD(P)-binding domain"/>
    <property type="match status" value="1"/>
</dbReference>
<evidence type="ECO:0000313" key="4">
    <source>
        <dbReference type="Proteomes" id="UP000466554"/>
    </source>
</evidence>
<accession>A0A7I7U643</accession>